<dbReference type="PANTHER" id="PTHR22835:SF659">
    <property type="entry name" value="GDSL LIPASE_ACYLHYDROLASE, PUTATIVE (AFU_ORTHOLOGUE AFUA_2G00510)-RELATED"/>
    <property type="match status" value="1"/>
</dbReference>
<dbReference type="Pfam" id="PF00657">
    <property type="entry name" value="Lipase_GDSL"/>
    <property type="match status" value="1"/>
</dbReference>
<dbReference type="GO" id="GO:0006629">
    <property type="term" value="P:lipid metabolic process"/>
    <property type="evidence" value="ECO:0007669"/>
    <property type="project" value="InterPro"/>
</dbReference>
<dbReference type="InterPro" id="IPR036514">
    <property type="entry name" value="SGNH_hydro_sf"/>
</dbReference>
<accession>A0A176VD63</accession>
<evidence type="ECO:0000313" key="4">
    <source>
        <dbReference type="Proteomes" id="UP000077202"/>
    </source>
</evidence>
<comment type="similarity">
    <text evidence="1">Belongs to the 'GDSL' lipolytic enzyme family.</text>
</comment>
<dbReference type="PROSITE" id="PS01098">
    <property type="entry name" value="LIPASE_GDSL_SER"/>
    <property type="match status" value="1"/>
</dbReference>
<keyword evidence="4" id="KW-1185">Reference proteome</keyword>
<evidence type="ECO:0000313" key="3">
    <source>
        <dbReference type="EMBL" id="OAE18312.1"/>
    </source>
</evidence>
<evidence type="ECO:0000256" key="2">
    <source>
        <dbReference type="SAM" id="SignalP"/>
    </source>
</evidence>
<gene>
    <name evidence="3" type="ORF">AXG93_436s1430</name>
</gene>
<dbReference type="InterPro" id="IPR008265">
    <property type="entry name" value="Lipase_GDSL_AS"/>
</dbReference>
<feature type="signal peptide" evidence="2">
    <location>
        <begin position="1"/>
        <end position="37"/>
    </location>
</feature>
<feature type="chain" id="PRO_5008051772" description="GDSL esterase/lipase" evidence="2">
    <location>
        <begin position="38"/>
        <end position="228"/>
    </location>
</feature>
<dbReference type="EMBL" id="LVLJ01004085">
    <property type="protein sequence ID" value="OAE18312.1"/>
    <property type="molecule type" value="Genomic_DNA"/>
</dbReference>
<evidence type="ECO:0000256" key="1">
    <source>
        <dbReference type="ARBA" id="ARBA00008668"/>
    </source>
</evidence>
<proteinExistence type="inferred from homology"/>
<reference evidence="3" key="1">
    <citation type="submission" date="2016-03" db="EMBL/GenBank/DDBJ databases">
        <title>Mechanisms controlling the formation of the plant cell surface in tip-growing cells are functionally conserved among land plants.</title>
        <authorList>
            <person name="Honkanen S."/>
            <person name="Jones V.A."/>
            <person name="Morieri G."/>
            <person name="Champion C."/>
            <person name="Hetherington A.J."/>
            <person name="Kelly S."/>
            <person name="Saint-Marcoux D."/>
            <person name="Proust H."/>
            <person name="Prescott H."/>
            <person name="Dolan L."/>
        </authorList>
    </citation>
    <scope>NUCLEOTIDE SEQUENCE [LARGE SCALE GENOMIC DNA]</scope>
    <source>
        <tissue evidence="3">Whole gametophyte</tissue>
    </source>
</reference>
<organism evidence="3 4">
    <name type="scientific">Marchantia polymorpha subsp. ruderalis</name>
    <dbReference type="NCBI Taxonomy" id="1480154"/>
    <lineage>
        <taxon>Eukaryota</taxon>
        <taxon>Viridiplantae</taxon>
        <taxon>Streptophyta</taxon>
        <taxon>Embryophyta</taxon>
        <taxon>Marchantiophyta</taxon>
        <taxon>Marchantiopsida</taxon>
        <taxon>Marchantiidae</taxon>
        <taxon>Marchantiales</taxon>
        <taxon>Marchantiaceae</taxon>
        <taxon>Marchantia</taxon>
    </lineage>
</organism>
<dbReference type="Proteomes" id="UP000077202">
    <property type="component" value="Unassembled WGS sequence"/>
</dbReference>
<dbReference type="Gene3D" id="3.40.50.1110">
    <property type="entry name" value="SGNH hydrolase"/>
    <property type="match status" value="1"/>
</dbReference>
<dbReference type="InterPro" id="IPR001087">
    <property type="entry name" value="GDSL"/>
</dbReference>
<keyword evidence="2" id="KW-0732">Signal</keyword>
<name>A0A176VD63_MARPO</name>
<protein>
    <recommendedName>
        <fullName evidence="5">GDSL esterase/lipase</fullName>
    </recommendedName>
</protein>
<dbReference type="AlphaFoldDB" id="A0A176VD63"/>
<dbReference type="GO" id="GO:0016298">
    <property type="term" value="F:lipase activity"/>
    <property type="evidence" value="ECO:0007669"/>
    <property type="project" value="InterPro"/>
</dbReference>
<comment type="caution">
    <text evidence="3">The sequence shown here is derived from an EMBL/GenBank/DDBJ whole genome shotgun (WGS) entry which is preliminary data.</text>
</comment>
<evidence type="ECO:0008006" key="5">
    <source>
        <dbReference type="Google" id="ProtNLM"/>
    </source>
</evidence>
<sequence>MKVSEGVFRSTLAYHKMSTSLGLVVLIVLMAMEPVRSDSCGFSGLFAFGDSLTDTGNAVTAYPQAFLGLVLPYGETYFGQPSSRASDGRLTIDFVASSMGLPFVEPYLQSMSASFKHGANFAAAGGTALPSNANPFDLSVQFQWYKTFKSSVLNAYGSKATGTGSLPDPSIFQNALYVISIGGNDYFGAYGHNVPIDNVKYELVPTVVNSIKHTLEVGDAALKCHGWN</sequence>
<dbReference type="PANTHER" id="PTHR22835">
    <property type="entry name" value="ZINC FINGER FYVE DOMAIN CONTAINING PROTEIN"/>
    <property type="match status" value="1"/>
</dbReference>